<dbReference type="Proteomes" id="UP001165405">
    <property type="component" value="Unassembled WGS sequence"/>
</dbReference>
<reference evidence="2" key="1">
    <citation type="submission" date="2022-01" db="EMBL/GenBank/DDBJ databases">
        <title>Antribacter sp. nov., isolated from Guizhou of China.</title>
        <authorList>
            <person name="Chengliang C."/>
            <person name="Ya Z."/>
        </authorList>
    </citation>
    <scope>NUCLEOTIDE SEQUENCE</scope>
    <source>
        <strain evidence="2">KLBMP 9083</strain>
    </source>
</reference>
<gene>
    <name evidence="2" type="ORF">L1785_02470</name>
</gene>
<organism evidence="2 3">
    <name type="scientific">Antribacter soli</name>
    <dbReference type="NCBI Taxonomy" id="2910976"/>
    <lineage>
        <taxon>Bacteria</taxon>
        <taxon>Bacillati</taxon>
        <taxon>Actinomycetota</taxon>
        <taxon>Actinomycetes</taxon>
        <taxon>Micrococcales</taxon>
        <taxon>Promicromonosporaceae</taxon>
        <taxon>Antribacter</taxon>
    </lineage>
</organism>
<dbReference type="RefSeq" id="WP_236087549.1">
    <property type="nucleotide sequence ID" value="NZ_JAKGSG010000008.1"/>
</dbReference>
<name>A0AA41UA66_9MICO</name>
<proteinExistence type="predicted"/>
<feature type="compositionally biased region" description="Basic and acidic residues" evidence="1">
    <location>
        <begin position="174"/>
        <end position="184"/>
    </location>
</feature>
<evidence type="ECO:0000313" key="2">
    <source>
        <dbReference type="EMBL" id="MCF4119834.1"/>
    </source>
</evidence>
<evidence type="ECO:0000256" key="1">
    <source>
        <dbReference type="SAM" id="MobiDB-lite"/>
    </source>
</evidence>
<dbReference type="EMBL" id="JAKGSG010000008">
    <property type="protein sequence ID" value="MCF4119834.1"/>
    <property type="molecule type" value="Genomic_DNA"/>
</dbReference>
<feature type="region of interest" description="Disordered" evidence="1">
    <location>
        <begin position="163"/>
        <end position="184"/>
    </location>
</feature>
<keyword evidence="3" id="KW-1185">Reference proteome</keyword>
<comment type="caution">
    <text evidence="2">The sequence shown here is derived from an EMBL/GenBank/DDBJ whole genome shotgun (WGS) entry which is preliminary data.</text>
</comment>
<accession>A0AA41UA66</accession>
<dbReference type="AlphaFoldDB" id="A0AA41UA66"/>
<evidence type="ECO:0000313" key="3">
    <source>
        <dbReference type="Proteomes" id="UP001165405"/>
    </source>
</evidence>
<sequence>MSHEDATHGPAPLGAVDPEPMHRAVDALAAALHEYVKSAVGVRAEFGASEADEDPRILALEDRIGHLNAGLFDSLHDVLGMHPDLTSSVWEPDEDDEAELETHEHPAGAEPFYLGFLVTAKGGDATIGGVIDLLDSAGEGVAAQLGDGGYEVVEWAASRGEAASFDGFEDDDEDGHHEHGGGGR</sequence>
<protein>
    <submittedName>
        <fullName evidence="2">Uncharacterized protein</fullName>
    </submittedName>
</protein>